<proteinExistence type="predicted"/>
<evidence type="ECO:0000313" key="1">
    <source>
        <dbReference type="EMBL" id="KAJ9112667.1"/>
    </source>
</evidence>
<accession>A0ACC2WQ58</accession>
<dbReference type="Proteomes" id="UP001243375">
    <property type="component" value="Unassembled WGS sequence"/>
</dbReference>
<protein>
    <submittedName>
        <fullName evidence="1">Uncharacterized protein</fullName>
    </submittedName>
</protein>
<reference evidence="1" key="1">
    <citation type="submission" date="2023-04" db="EMBL/GenBank/DDBJ databases">
        <title>Draft Genome sequencing of Naganishia species isolated from polar environments using Oxford Nanopore Technology.</title>
        <authorList>
            <person name="Leo P."/>
            <person name="Venkateswaran K."/>
        </authorList>
    </citation>
    <scope>NUCLEOTIDE SEQUENCE</scope>
    <source>
        <strain evidence="1">MNA-CCFEE 5425</strain>
    </source>
</reference>
<dbReference type="EMBL" id="JASBWU010000024">
    <property type="protein sequence ID" value="KAJ9112667.1"/>
    <property type="molecule type" value="Genomic_DNA"/>
</dbReference>
<gene>
    <name evidence="1" type="ORF">QFC22_006169</name>
</gene>
<sequence>MFSSSTPPSISPLHPTTPPIPAPTLETLPLELISQILSYLPLSSLLPLSTLSRTFQFISSDPTVTPFPTAIAREIDLGPPYTRELEVLGTYSHIPRGAFIQVLVRAAPEWVLDNMVIPVGMTTLEWRECFEQRFLPSWKRFKFRNHTSSSNGEHSWRAAFLRVLRTLVHRQLGCTHQEAWTRFLILHRNGSASLNRIYSRTFDPLEIYAEIRRQNALLGPQFRQEARLVCQFQDFRVMMLGSVADPGKSLFVNPNAYTLLHPPGVEEVVLDDGRGGEGEGGTVWARMDPVLPQTSSQMNTTTPTAVPDQPPSNGNALQQQQSPPPPVTRGTSSSLTTLVNKLRVGAGKSSSSPSSSISRDNGATSGGDSGADPNAINRPGAANRRRSSFLSRTLSRETPSTANPLITGTTEPNAAHGARTPAGGVLSLVRTRTGTGDTGTLTNGAGGREREMEQDVAGTGGGANGPGGGGLRRRLSLLTRSRSRDAPAHIQQHAGVSEEHAVAVDQMSPSEAGQAAPTLPDLVNSDNQPGAGAGNTVTTLHPTISIDLAARDHVPEHANQHTVSFETPVVSAQDPSEEMLPYPLLTHPLPAQSHALYPNYTPFDLRGGGGGPGVRDTRQGRLVAPSPPRKYLPMSVPVGAEWEEGQGWKTWVGPVLLFAQLSSAAHASNDAQGGEILDGPIPPFDFGPRGMYASFDWEDLDALAPWLELQEVENGNDGTGVDVAAGNGAGQGANRSAGVHRAGLGFAR</sequence>
<organism evidence="1 2">
    <name type="scientific">Naganishia vaughanmartiniae</name>
    <dbReference type="NCBI Taxonomy" id="1424756"/>
    <lineage>
        <taxon>Eukaryota</taxon>
        <taxon>Fungi</taxon>
        <taxon>Dikarya</taxon>
        <taxon>Basidiomycota</taxon>
        <taxon>Agaricomycotina</taxon>
        <taxon>Tremellomycetes</taxon>
        <taxon>Filobasidiales</taxon>
        <taxon>Filobasidiaceae</taxon>
        <taxon>Naganishia</taxon>
    </lineage>
</organism>
<keyword evidence="2" id="KW-1185">Reference proteome</keyword>
<name>A0ACC2WQ58_9TREE</name>
<comment type="caution">
    <text evidence="1">The sequence shown here is derived from an EMBL/GenBank/DDBJ whole genome shotgun (WGS) entry which is preliminary data.</text>
</comment>
<evidence type="ECO:0000313" key="2">
    <source>
        <dbReference type="Proteomes" id="UP001243375"/>
    </source>
</evidence>